<evidence type="ECO:0000259" key="6">
    <source>
        <dbReference type="Pfam" id="PF07291"/>
    </source>
</evidence>
<accession>A0A1M5UB26</accession>
<reference evidence="8" key="2">
    <citation type="submission" date="2016-11" db="EMBL/GenBank/DDBJ databases">
        <authorList>
            <person name="Jaros S."/>
            <person name="Januszkiewicz K."/>
            <person name="Wedrychowicz H."/>
        </authorList>
    </citation>
    <scope>NUCLEOTIDE SEQUENCE [LARGE SCALE GENOMIC DNA]</scope>
    <source>
        <strain evidence="8">DSM 19859</strain>
    </source>
</reference>
<feature type="transmembrane region" description="Helical" evidence="5">
    <location>
        <begin position="46"/>
        <end position="65"/>
    </location>
</feature>
<keyword evidence="10" id="KW-1185">Reference proteome</keyword>
<gene>
    <name evidence="7" type="ORF">DSM01_2963</name>
    <name evidence="8" type="ORF">SAMN04487999_0611</name>
</gene>
<evidence type="ECO:0000256" key="4">
    <source>
        <dbReference type="ARBA" id="ARBA00023136"/>
    </source>
</evidence>
<evidence type="ECO:0000256" key="1">
    <source>
        <dbReference type="ARBA" id="ARBA00004141"/>
    </source>
</evidence>
<evidence type="ECO:0000256" key="5">
    <source>
        <dbReference type="SAM" id="Phobius"/>
    </source>
</evidence>
<evidence type="ECO:0000313" key="8">
    <source>
        <dbReference type="EMBL" id="SHH60118.1"/>
    </source>
</evidence>
<feature type="transmembrane region" description="Helical" evidence="5">
    <location>
        <begin position="7"/>
        <end position="26"/>
    </location>
</feature>
<feature type="transmembrane region" description="Helical" evidence="5">
    <location>
        <begin position="77"/>
        <end position="100"/>
    </location>
</feature>
<keyword evidence="2 5" id="KW-0812">Transmembrane</keyword>
<reference evidence="9" key="1">
    <citation type="submission" date="2016-11" db="EMBL/GenBank/DDBJ databases">
        <authorList>
            <person name="Varghese N."/>
            <person name="Submissions S."/>
        </authorList>
    </citation>
    <scope>NUCLEOTIDE SEQUENCE [LARGE SCALE GENOMIC DNA]</scope>
    <source>
        <strain evidence="9">DSM 19859</strain>
    </source>
</reference>
<dbReference type="EMBL" id="QOVN01000007">
    <property type="protein sequence ID" value="RXG27444.1"/>
    <property type="molecule type" value="Genomic_DNA"/>
</dbReference>
<dbReference type="EMBL" id="FQXT01000001">
    <property type="protein sequence ID" value="SHH60118.1"/>
    <property type="molecule type" value="Genomic_DNA"/>
</dbReference>
<dbReference type="InterPro" id="IPR009908">
    <property type="entry name" value="Methylamine_util_MauE"/>
</dbReference>
<dbReference type="STRING" id="573501.SAMN04487999_0611"/>
<evidence type="ECO:0000256" key="3">
    <source>
        <dbReference type="ARBA" id="ARBA00022989"/>
    </source>
</evidence>
<evidence type="ECO:0000313" key="7">
    <source>
        <dbReference type="EMBL" id="RXG27444.1"/>
    </source>
</evidence>
<keyword evidence="3 5" id="KW-1133">Transmembrane helix</keyword>
<dbReference type="GO" id="GO:0016020">
    <property type="term" value="C:membrane"/>
    <property type="evidence" value="ECO:0007669"/>
    <property type="project" value="UniProtKB-SubCell"/>
</dbReference>
<reference evidence="7 10" key="3">
    <citation type="submission" date="2018-07" db="EMBL/GenBank/DDBJ databases">
        <title>Leeuwenhoekiella genomics.</title>
        <authorList>
            <person name="Tahon G."/>
            <person name="Willems A."/>
        </authorList>
    </citation>
    <scope>NUCLEOTIDE SEQUENCE [LARGE SCALE GENOMIC DNA]</scope>
    <source>
        <strain evidence="7 10">LMG 24856</strain>
    </source>
</reference>
<evidence type="ECO:0000313" key="9">
    <source>
        <dbReference type="Proteomes" id="UP000184240"/>
    </source>
</evidence>
<organism evidence="8 9">
    <name type="scientific">Leeuwenhoekiella palythoae</name>
    <dbReference type="NCBI Taxonomy" id="573501"/>
    <lineage>
        <taxon>Bacteria</taxon>
        <taxon>Pseudomonadati</taxon>
        <taxon>Bacteroidota</taxon>
        <taxon>Flavobacteriia</taxon>
        <taxon>Flavobacteriales</taxon>
        <taxon>Flavobacteriaceae</taxon>
        <taxon>Leeuwenhoekiella</taxon>
    </lineage>
</organism>
<feature type="domain" description="Methylamine utilisation protein MauE" evidence="6">
    <location>
        <begin position="15"/>
        <end position="135"/>
    </location>
</feature>
<dbReference type="GO" id="GO:0030416">
    <property type="term" value="P:methylamine metabolic process"/>
    <property type="evidence" value="ECO:0007669"/>
    <property type="project" value="InterPro"/>
</dbReference>
<dbReference type="Pfam" id="PF07291">
    <property type="entry name" value="MauE"/>
    <property type="match status" value="1"/>
</dbReference>
<dbReference type="AlphaFoldDB" id="A0A1M5UB26"/>
<evidence type="ECO:0000313" key="10">
    <source>
        <dbReference type="Proteomes" id="UP000290037"/>
    </source>
</evidence>
<comment type="subcellular location">
    <subcellularLocation>
        <location evidence="1">Membrane</location>
        <topology evidence="1">Multi-pass membrane protein</topology>
    </subcellularLocation>
</comment>
<dbReference type="Proteomes" id="UP000184240">
    <property type="component" value="Unassembled WGS sequence"/>
</dbReference>
<name>A0A1M5UB26_9FLAO</name>
<protein>
    <recommendedName>
        <fullName evidence="6">Methylamine utilisation protein MauE domain-containing protein</fullName>
    </recommendedName>
</protein>
<feature type="transmembrane region" description="Helical" evidence="5">
    <location>
        <begin position="120"/>
        <end position="141"/>
    </location>
</feature>
<proteinExistence type="predicted"/>
<sequence>MSKAGYIKQVASMGVVPLFMLLWVYAATAKLLEFEAFSIQLGQSPLLSAYAGILVWLVPLSEYVLSTLLLIPKTKNIGLYGSLCLMTAFTTYIIIILNYADFVPCSCGGILEALSWTEHLLFNGFCIILILLVLFINRLSFSNQSQHRSLANGLLPLGSGMLFSSVMVIVLFLTSEKQIHRNNAFIRRYIPHVFDQKQVYDLGVNSYYIAGLTTDSIYLGNSTAPFTLLSFDKNLSDFNSSQIKLENASDIKFLASKVKVNDSVLLLYDGTVPVLFSGALQSRKITPRRTPFYFTKLQPLASNRYAFTSRAAATNENELGLYSYADTSGFKLIPQILERQVDGIFDVEGFLTFNEELQRIIYVYRFRNEYLIMDTNLNEVHRKKLIDTISIAQLQIDTIAGKGQRKLGSNTIHVSNTIATSGKQLYVHSKRLGKYEPELDDGRSIVDVYDLNKGLYTHSLYLQHPGMKPLMDLALKNNQVYAICGTYLIHYQKTIQNRVTPN</sequence>
<keyword evidence="4 5" id="KW-0472">Membrane</keyword>
<dbReference type="Proteomes" id="UP000290037">
    <property type="component" value="Unassembled WGS sequence"/>
</dbReference>
<feature type="transmembrane region" description="Helical" evidence="5">
    <location>
        <begin position="153"/>
        <end position="173"/>
    </location>
</feature>
<evidence type="ECO:0000256" key="2">
    <source>
        <dbReference type="ARBA" id="ARBA00022692"/>
    </source>
</evidence>